<dbReference type="Pfam" id="PF01490">
    <property type="entry name" value="Aa_trans"/>
    <property type="match status" value="2"/>
</dbReference>
<dbReference type="Proteomes" id="UP001359485">
    <property type="component" value="Unassembled WGS sequence"/>
</dbReference>
<keyword evidence="10 16" id="KW-0472">Membrane</keyword>
<dbReference type="InterPro" id="IPR013057">
    <property type="entry name" value="AA_transpt_TM"/>
</dbReference>
<evidence type="ECO:0000256" key="10">
    <source>
        <dbReference type="ARBA" id="ARBA00023136"/>
    </source>
</evidence>
<keyword evidence="8 16" id="KW-1133">Transmembrane helix</keyword>
<evidence type="ECO:0000256" key="14">
    <source>
        <dbReference type="ARBA" id="ARBA00038442"/>
    </source>
</evidence>
<evidence type="ECO:0000313" key="19">
    <source>
        <dbReference type="EMBL" id="KAK6621784.1"/>
    </source>
</evidence>
<evidence type="ECO:0000256" key="3">
    <source>
        <dbReference type="ARBA" id="ARBA00022448"/>
    </source>
</evidence>
<evidence type="ECO:0000259" key="17">
    <source>
        <dbReference type="Pfam" id="PF01490"/>
    </source>
</evidence>
<evidence type="ECO:0000256" key="16">
    <source>
        <dbReference type="SAM" id="Phobius"/>
    </source>
</evidence>
<evidence type="ECO:0000256" key="6">
    <source>
        <dbReference type="ARBA" id="ARBA00022753"/>
    </source>
</evidence>
<feature type="domain" description="Amino acid transporter transmembrane" evidence="17">
    <location>
        <begin position="328"/>
        <end position="583"/>
    </location>
</feature>
<protein>
    <recommendedName>
        <fullName evidence="17">Amino acid transporter transmembrane domain-containing protein</fullName>
    </recommendedName>
</protein>
<feature type="transmembrane region" description="Helical" evidence="16">
    <location>
        <begin position="507"/>
        <end position="525"/>
    </location>
</feature>
<evidence type="ECO:0000256" key="5">
    <source>
        <dbReference type="ARBA" id="ARBA00022723"/>
    </source>
</evidence>
<feature type="transmembrane region" description="Helical" evidence="16">
    <location>
        <begin position="232"/>
        <end position="254"/>
    </location>
</feature>
<name>A0AAN8NJ15_POLSC</name>
<evidence type="ECO:0000313" key="18">
    <source>
        <dbReference type="EMBL" id="KAK6617452.1"/>
    </source>
</evidence>
<evidence type="ECO:0000256" key="12">
    <source>
        <dbReference type="ARBA" id="ARBA00023180"/>
    </source>
</evidence>
<evidence type="ECO:0000256" key="7">
    <source>
        <dbReference type="ARBA" id="ARBA00022970"/>
    </source>
</evidence>
<feature type="transmembrane region" description="Helical" evidence="16">
    <location>
        <begin position="388"/>
        <end position="410"/>
    </location>
</feature>
<feature type="region of interest" description="Disordered" evidence="15">
    <location>
        <begin position="50"/>
        <end position="73"/>
    </location>
</feature>
<keyword evidence="13" id="KW-0458">Lysosome</keyword>
<evidence type="ECO:0000256" key="11">
    <source>
        <dbReference type="ARBA" id="ARBA00023157"/>
    </source>
</evidence>
<keyword evidence="6" id="KW-0967">Endosome</keyword>
<keyword evidence="4 16" id="KW-0812">Transmembrane</keyword>
<dbReference type="GO" id="GO:0015179">
    <property type="term" value="F:L-amino acid transmembrane transporter activity"/>
    <property type="evidence" value="ECO:0007669"/>
    <property type="project" value="TreeGrafter"/>
</dbReference>
<dbReference type="Proteomes" id="UP001372834">
    <property type="component" value="Unassembled WGS sequence"/>
</dbReference>
<evidence type="ECO:0000256" key="13">
    <source>
        <dbReference type="ARBA" id="ARBA00023228"/>
    </source>
</evidence>
<dbReference type="EMBL" id="JAWJWE010000044">
    <property type="protein sequence ID" value="KAK6617452.1"/>
    <property type="molecule type" value="Genomic_DNA"/>
</dbReference>
<dbReference type="GO" id="GO:0005765">
    <property type="term" value="C:lysosomal membrane"/>
    <property type="evidence" value="ECO:0007669"/>
    <property type="project" value="UniProtKB-SubCell"/>
</dbReference>
<evidence type="ECO:0000313" key="20">
    <source>
        <dbReference type="Proteomes" id="UP001359485"/>
    </source>
</evidence>
<feature type="transmembrane region" description="Helical" evidence="16">
    <location>
        <begin position="150"/>
        <end position="172"/>
    </location>
</feature>
<dbReference type="AlphaFoldDB" id="A0AAN8NJ15"/>
<feature type="transmembrane region" description="Helical" evidence="16">
    <location>
        <begin position="347"/>
        <end position="368"/>
    </location>
</feature>
<proteinExistence type="inferred from homology"/>
<evidence type="ECO:0000256" key="2">
    <source>
        <dbReference type="ARBA" id="ARBA00004155"/>
    </source>
</evidence>
<keyword evidence="20" id="KW-1185">Reference proteome</keyword>
<comment type="subcellular location">
    <subcellularLocation>
        <location evidence="1">Late endosome membrane</location>
        <topology evidence="1">Multi-pass membrane protein</topology>
    </subcellularLocation>
    <subcellularLocation>
        <location evidence="2">Lysosome membrane</location>
        <topology evidence="2">Multi-pass membrane protein</topology>
    </subcellularLocation>
</comment>
<evidence type="ECO:0000256" key="4">
    <source>
        <dbReference type="ARBA" id="ARBA00022692"/>
    </source>
</evidence>
<keyword evidence="3" id="KW-0813">Transport</keyword>
<sequence>MIYKRETRIWGSSAEIDTESDVNDYDPLLSDTSVASRRSFGATCMFPDASETSDFESSRQAPANGPRETGGAELSGRIQNPYFFRTLQNHPSIEKTIEHALSRFMYYSKIKNFIRREDTMPRLTDHGVPGTVFTPYIPGSDQESGKQSSLVTIFSVWNTIIGSSLLTMPWSIEKAGLANGIFLVVLMGIICLYTAYLLLRAQQLHGGGHVDWEVSDLAGYLLGKRSENIAKIFSLVVLWGALIVYWILMSNFLFHSVDYLYDRINGFPDVEGNTSVTVICLKNLTREVPLVKSDIVLKRATAEDGESLTLYEQIWNVHTTVPIFLILIIGPLVNFESATFFTKFNSLGTLSVLYLMCFVLIKSSTWGVNVEFYNSVDPLYTSNFSTSFPVLTGMLALALFIHNIIISIMRNNKHPEKNGRDLSIAFMLVVLTYLVVGVVFYIAFPLNKHCIEANLLDNFQTSDTLTVIARVFLFFQLVTVYPLITYMLRIQLFTTIMKKVYPTMQHILLFNTVIIVTCVLFAIFQPRIGTIIRFTGALSGFVYIFTLPSLLHLASLKKRGKSAACSSLFHYFIILFGFANIIAQFFISEN</sequence>
<keyword evidence="5" id="KW-0479">Metal-binding</keyword>
<accession>A0AAN8NJ15</accession>
<feature type="domain" description="Amino acid transporter transmembrane" evidence="17">
    <location>
        <begin position="147"/>
        <end position="259"/>
    </location>
</feature>
<feature type="transmembrane region" description="Helical" evidence="16">
    <location>
        <begin position="531"/>
        <end position="556"/>
    </location>
</feature>
<reference evidence="18 21" key="1">
    <citation type="submission" date="2023-10" db="EMBL/GenBank/DDBJ databases">
        <title>Genomes of two closely related lineages of the louse Polyplax serrata with different host specificities.</title>
        <authorList>
            <person name="Martinu J."/>
            <person name="Tarabai H."/>
            <person name="Stefka J."/>
            <person name="Hypsa V."/>
        </authorList>
    </citation>
    <scope>NUCLEOTIDE SEQUENCE [LARGE SCALE GENOMIC DNA]</scope>
    <source>
        <strain evidence="19">98ZLc_SE</strain>
        <strain evidence="18">HR10_N</strain>
    </source>
</reference>
<evidence type="ECO:0000256" key="9">
    <source>
        <dbReference type="ARBA" id="ARBA00023053"/>
    </source>
</evidence>
<comment type="similarity">
    <text evidence="14">Belongs to the amino acid/polyamine transporter 2 family. SLC38A9 subfamily.</text>
</comment>
<feature type="transmembrane region" description="Helical" evidence="16">
    <location>
        <begin position="464"/>
        <end position="486"/>
    </location>
</feature>
<dbReference type="GO" id="GO:0031902">
    <property type="term" value="C:late endosome membrane"/>
    <property type="evidence" value="ECO:0007669"/>
    <property type="project" value="UniProtKB-SubCell"/>
</dbReference>
<feature type="transmembrane region" description="Helical" evidence="16">
    <location>
        <begin position="422"/>
        <end position="444"/>
    </location>
</feature>
<comment type="caution">
    <text evidence="18">The sequence shown here is derived from an EMBL/GenBank/DDBJ whole genome shotgun (WGS) entry which is preliminary data.</text>
</comment>
<feature type="transmembrane region" description="Helical" evidence="16">
    <location>
        <begin position="568"/>
        <end position="587"/>
    </location>
</feature>
<keyword evidence="12" id="KW-0325">Glycoprotein</keyword>
<dbReference type="GO" id="GO:0046872">
    <property type="term" value="F:metal ion binding"/>
    <property type="evidence" value="ECO:0007669"/>
    <property type="project" value="UniProtKB-KW"/>
</dbReference>
<evidence type="ECO:0000256" key="15">
    <source>
        <dbReference type="SAM" id="MobiDB-lite"/>
    </source>
</evidence>
<keyword evidence="9" id="KW-0915">Sodium</keyword>
<feature type="transmembrane region" description="Helical" evidence="16">
    <location>
        <begin position="178"/>
        <end position="199"/>
    </location>
</feature>
<keyword evidence="7" id="KW-0029">Amino-acid transport</keyword>
<dbReference type="EMBL" id="JAWJWF010000047">
    <property type="protein sequence ID" value="KAK6621784.1"/>
    <property type="molecule type" value="Genomic_DNA"/>
</dbReference>
<evidence type="ECO:0000256" key="1">
    <source>
        <dbReference type="ARBA" id="ARBA00004107"/>
    </source>
</evidence>
<feature type="transmembrane region" description="Helical" evidence="16">
    <location>
        <begin position="314"/>
        <end position="335"/>
    </location>
</feature>
<organism evidence="18 21">
    <name type="scientific">Polyplax serrata</name>
    <name type="common">Common mouse louse</name>
    <dbReference type="NCBI Taxonomy" id="468196"/>
    <lineage>
        <taxon>Eukaryota</taxon>
        <taxon>Metazoa</taxon>
        <taxon>Ecdysozoa</taxon>
        <taxon>Arthropoda</taxon>
        <taxon>Hexapoda</taxon>
        <taxon>Insecta</taxon>
        <taxon>Pterygota</taxon>
        <taxon>Neoptera</taxon>
        <taxon>Paraneoptera</taxon>
        <taxon>Psocodea</taxon>
        <taxon>Troctomorpha</taxon>
        <taxon>Phthiraptera</taxon>
        <taxon>Anoplura</taxon>
        <taxon>Polyplacidae</taxon>
        <taxon>Polyplax</taxon>
    </lineage>
</organism>
<evidence type="ECO:0000256" key="8">
    <source>
        <dbReference type="ARBA" id="ARBA00022989"/>
    </source>
</evidence>
<keyword evidence="11" id="KW-1015">Disulfide bond</keyword>
<evidence type="ECO:0000313" key="21">
    <source>
        <dbReference type="Proteomes" id="UP001372834"/>
    </source>
</evidence>
<dbReference type="PANTHER" id="PTHR22950:SF244">
    <property type="entry name" value="NEUTRAL AMINO ACID TRANSPORTER 9"/>
    <property type="match status" value="1"/>
</dbReference>
<dbReference type="PANTHER" id="PTHR22950">
    <property type="entry name" value="AMINO ACID TRANSPORTER"/>
    <property type="match status" value="1"/>
</dbReference>
<gene>
    <name evidence="18" type="ORF">RUM43_014461</name>
    <name evidence="19" type="ORF">RUM44_001591</name>
</gene>